<evidence type="ECO:0008006" key="4">
    <source>
        <dbReference type="Google" id="ProtNLM"/>
    </source>
</evidence>
<gene>
    <name evidence="2" type="ORF">GEU84_006200</name>
</gene>
<reference evidence="2" key="1">
    <citation type="submission" date="2020-05" db="EMBL/GenBank/DDBJ databases">
        <title>Fertoebacter nigrum gen. nov., sp. nov., a new member of the family Rhodobacteraceae.</title>
        <authorList>
            <person name="Szuroczki S."/>
            <person name="Abbaszade G."/>
            <person name="Buni D."/>
            <person name="Schumann P."/>
            <person name="Toth E."/>
        </authorList>
    </citation>
    <scope>NUCLEOTIDE SEQUENCE</scope>
    <source>
        <strain evidence="2">RG-N-1a</strain>
    </source>
</reference>
<dbReference type="EMBL" id="WHUT02000003">
    <property type="protein sequence ID" value="NUB43964.1"/>
    <property type="molecule type" value="Genomic_DNA"/>
</dbReference>
<evidence type="ECO:0000256" key="1">
    <source>
        <dbReference type="SAM" id="SignalP"/>
    </source>
</evidence>
<keyword evidence="3" id="KW-1185">Reference proteome</keyword>
<keyword evidence="1" id="KW-0732">Signal</keyword>
<dbReference type="AlphaFoldDB" id="A0A8X8H0I3"/>
<dbReference type="PROSITE" id="PS51257">
    <property type="entry name" value="PROKAR_LIPOPROTEIN"/>
    <property type="match status" value="1"/>
</dbReference>
<organism evidence="2 3">
    <name type="scientific">Fertoeibacter niger</name>
    <dbReference type="NCBI Taxonomy" id="2656921"/>
    <lineage>
        <taxon>Bacteria</taxon>
        <taxon>Pseudomonadati</taxon>
        <taxon>Pseudomonadota</taxon>
        <taxon>Alphaproteobacteria</taxon>
        <taxon>Rhodobacterales</taxon>
        <taxon>Paracoccaceae</taxon>
        <taxon>Fertoeibacter</taxon>
    </lineage>
</organism>
<protein>
    <recommendedName>
        <fullName evidence="4">17 kDa surface antigen</fullName>
    </recommendedName>
</protein>
<name>A0A8X8H0I3_9RHOB</name>
<accession>A0A8X8H0I3</accession>
<proteinExistence type="predicted"/>
<evidence type="ECO:0000313" key="3">
    <source>
        <dbReference type="Proteomes" id="UP000484076"/>
    </source>
</evidence>
<feature type="signal peptide" evidence="1">
    <location>
        <begin position="1"/>
        <end position="17"/>
    </location>
</feature>
<evidence type="ECO:0000313" key="2">
    <source>
        <dbReference type="EMBL" id="NUB43964.1"/>
    </source>
</evidence>
<dbReference type="RefSeq" id="WP_152824869.1">
    <property type="nucleotide sequence ID" value="NZ_WHUT02000003.1"/>
</dbReference>
<comment type="caution">
    <text evidence="2">The sequence shown here is derived from an EMBL/GenBank/DDBJ whole genome shotgun (WGS) entry which is preliminary data.</text>
</comment>
<dbReference type="Proteomes" id="UP000484076">
    <property type="component" value="Unassembled WGS sequence"/>
</dbReference>
<sequence>MRYIPLFAAALMATAVAGCTDPYGRGYSNAANNAAVRTVGGAAAGALIADATGGSRTRGALIGAVAGGVSCGIPGLPACN</sequence>
<feature type="chain" id="PRO_5036483653" description="17 kDa surface antigen" evidence="1">
    <location>
        <begin position="18"/>
        <end position="80"/>
    </location>
</feature>